<evidence type="ECO:0000313" key="2">
    <source>
        <dbReference type="EMBL" id="RHN56276.1"/>
    </source>
</evidence>
<dbReference type="AlphaFoldDB" id="A0A396HSD8"/>
<reference evidence="2" key="1">
    <citation type="journal article" date="2018" name="Nat. Plants">
        <title>Whole-genome landscape of Medicago truncatula symbiotic genes.</title>
        <authorList>
            <person name="Pecrix Y."/>
            <person name="Gamas P."/>
            <person name="Carrere S."/>
        </authorList>
    </citation>
    <scope>NUCLEOTIDE SEQUENCE</scope>
    <source>
        <tissue evidence="2">Leaves</tissue>
    </source>
</reference>
<name>A0A396HSD8_MEDTR</name>
<feature type="compositionally biased region" description="Polar residues" evidence="1">
    <location>
        <begin position="66"/>
        <end position="78"/>
    </location>
</feature>
<gene>
    <name evidence="2" type="ORF">MtrunA17_Chr5g0427701</name>
</gene>
<dbReference type="Proteomes" id="UP000265566">
    <property type="component" value="Chromosome 5"/>
</dbReference>
<protein>
    <submittedName>
        <fullName evidence="2">Uncharacterized protein</fullName>
    </submittedName>
</protein>
<accession>A0A396HSD8</accession>
<sequence>MVFLFSFGTTYRKVARVEGRGRPSLKSISNSDEEKNASFEVDEGTGVPSPKPQPLENIWIDEASPKSGSPVTEPQQPLTDEEDLSYMNSHLTYEQMLENLKKLDERMLAESESESDDNGMQCNCDFNNCTCLKSYREYLAHDYADYADELDFRVR</sequence>
<feature type="region of interest" description="Disordered" evidence="1">
    <location>
        <begin position="19"/>
        <end position="78"/>
    </location>
</feature>
<proteinExistence type="predicted"/>
<organism evidence="2">
    <name type="scientific">Medicago truncatula</name>
    <name type="common">Barrel medic</name>
    <name type="synonym">Medicago tribuloides</name>
    <dbReference type="NCBI Taxonomy" id="3880"/>
    <lineage>
        <taxon>Eukaryota</taxon>
        <taxon>Viridiplantae</taxon>
        <taxon>Streptophyta</taxon>
        <taxon>Embryophyta</taxon>
        <taxon>Tracheophyta</taxon>
        <taxon>Spermatophyta</taxon>
        <taxon>Magnoliopsida</taxon>
        <taxon>eudicotyledons</taxon>
        <taxon>Gunneridae</taxon>
        <taxon>Pentapetalae</taxon>
        <taxon>rosids</taxon>
        <taxon>fabids</taxon>
        <taxon>Fabales</taxon>
        <taxon>Fabaceae</taxon>
        <taxon>Papilionoideae</taxon>
        <taxon>50 kb inversion clade</taxon>
        <taxon>NPAAA clade</taxon>
        <taxon>Hologalegina</taxon>
        <taxon>IRL clade</taxon>
        <taxon>Trifolieae</taxon>
        <taxon>Medicago</taxon>
    </lineage>
</organism>
<evidence type="ECO:0000256" key="1">
    <source>
        <dbReference type="SAM" id="MobiDB-lite"/>
    </source>
</evidence>
<dbReference type="Gramene" id="rna31648">
    <property type="protein sequence ID" value="RHN56276.1"/>
    <property type="gene ID" value="gene31648"/>
</dbReference>
<dbReference type="EMBL" id="PSQE01000005">
    <property type="protein sequence ID" value="RHN56276.1"/>
    <property type="molecule type" value="Genomic_DNA"/>
</dbReference>
<comment type="caution">
    <text evidence="2">The sequence shown here is derived from an EMBL/GenBank/DDBJ whole genome shotgun (WGS) entry which is preliminary data.</text>
</comment>